<dbReference type="PANTHER" id="PTHR21310:SF15">
    <property type="entry name" value="AMINOGLYCOSIDE PHOSPHOTRANSFERASE DOMAIN-CONTAINING PROTEIN"/>
    <property type="match status" value="1"/>
</dbReference>
<comment type="caution">
    <text evidence="2">The sequence shown here is derived from an EMBL/GenBank/DDBJ whole genome shotgun (WGS) entry which is preliminary data.</text>
</comment>
<evidence type="ECO:0000259" key="1">
    <source>
        <dbReference type="Pfam" id="PF01636"/>
    </source>
</evidence>
<dbReference type="InterPro" id="IPR011009">
    <property type="entry name" value="Kinase-like_dom_sf"/>
</dbReference>
<gene>
    <name evidence="2" type="ORF">AK830_g8396</name>
</gene>
<proteinExistence type="predicted"/>
<feature type="domain" description="Aminoglycoside phosphotransferase" evidence="1">
    <location>
        <begin position="296"/>
        <end position="344"/>
    </location>
</feature>
<dbReference type="OrthoDB" id="3645574at2759"/>
<protein>
    <recommendedName>
        <fullName evidence="1">Aminoglycoside phosphotransferase domain-containing protein</fullName>
    </recommendedName>
</protein>
<sequence length="503" mass="57605">MEKFHATRERIFAYGKFNLDNLLFLAAQLRGRPCTCDRSRKPNAGSLNWVIFIIFDDEIEWVFRSPRSGSSVILTDESASKMLISEASTLKYLGTYTSVPVPEVYSFNGSCDNDIGVPYILMSKAPGRVLSEYDWVEFHLRVPGYPLRRQLLSLTDRDREKIMNQLGTITSCLSMNHFDKIGSVFENSDGGYSIGECLSPSLIWQWRDQLEGIDRGPFHHESQYLNSLISAFISHAKELSLTPHSFFAPIPNPLEYPHWTNYHTAVRRWQIFCSIDGKDVEGSKNRLSYCIAGQFLYEMVPDLATGSFVLSHPDLHLSNIFVDDEFNVTCIIDWGSASSVPMTELLATPGFIGSVSPPTESLVAAFRAGFSQGGQKLDSKLWDKAEKMWHFSRLVRLLSTQDCTLFKALYELVYQKEAEEIPRQFYDRSTHEYSRELLVKLHQEELEDEKEAEPQEEVYPIEEPEEVAIARKLTVMSELNPNFVADKRLWRWIDKAVQLNENS</sequence>
<dbReference type="Proteomes" id="UP000050424">
    <property type="component" value="Unassembled WGS sequence"/>
</dbReference>
<accession>A0A0P7AUG8</accession>
<keyword evidence="3" id="KW-1185">Reference proteome</keyword>
<dbReference type="STRING" id="78410.A0A0P7AUG8"/>
<dbReference type="PANTHER" id="PTHR21310">
    <property type="entry name" value="AMINOGLYCOSIDE PHOSPHOTRANSFERASE-RELATED-RELATED"/>
    <property type="match status" value="1"/>
</dbReference>
<evidence type="ECO:0000313" key="3">
    <source>
        <dbReference type="Proteomes" id="UP000050424"/>
    </source>
</evidence>
<dbReference type="SUPFAM" id="SSF56112">
    <property type="entry name" value="Protein kinase-like (PK-like)"/>
    <property type="match status" value="1"/>
</dbReference>
<evidence type="ECO:0000313" key="2">
    <source>
        <dbReference type="EMBL" id="KPM38167.1"/>
    </source>
</evidence>
<dbReference type="InterPro" id="IPR002575">
    <property type="entry name" value="Aminoglycoside_PTrfase"/>
</dbReference>
<dbReference type="EMBL" id="LKCW01000142">
    <property type="protein sequence ID" value="KPM38167.1"/>
    <property type="molecule type" value="Genomic_DNA"/>
</dbReference>
<dbReference type="AlphaFoldDB" id="A0A0P7AUG8"/>
<dbReference type="Pfam" id="PF01636">
    <property type="entry name" value="APH"/>
    <property type="match status" value="1"/>
</dbReference>
<organism evidence="2 3">
    <name type="scientific">Neonectria ditissima</name>
    <dbReference type="NCBI Taxonomy" id="78410"/>
    <lineage>
        <taxon>Eukaryota</taxon>
        <taxon>Fungi</taxon>
        <taxon>Dikarya</taxon>
        <taxon>Ascomycota</taxon>
        <taxon>Pezizomycotina</taxon>
        <taxon>Sordariomycetes</taxon>
        <taxon>Hypocreomycetidae</taxon>
        <taxon>Hypocreales</taxon>
        <taxon>Nectriaceae</taxon>
        <taxon>Neonectria</taxon>
    </lineage>
</organism>
<dbReference type="Gene3D" id="1.10.510.10">
    <property type="entry name" value="Transferase(Phosphotransferase) domain 1"/>
    <property type="match status" value="1"/>
</dbReference>
<name>A0A0P7AUG8_9HYPO</name>
<reference evidence="2 3" key="1">
    <citation type="submission" date="2015-09" db="EMBL/GenBank/DDBJ databases">
        <title>Draft genome of a European isolate of the apple canker pathogen Neonectria ditissima.</title>
        <authorList>
            <person name="Gomez-Cortecero A."/>
            <person name="Harrison R.J."/>
            <person name="Armitage A.D."/>
        </authorList>
    </citation>
    <scope>NUCLEOTIDE SEQUENCE [LARGE SCALE GENOMIC DNA]</scope>
    <source>
        <strain evidence="2 3">R09/05</strain>
    </source>
</reference>
<dbReference type="InterPro" id="IPR051678">
    <property type="entry name" value="AGP_Transferase"/>
</dbReference>